<reference evidence="3" key="1">
    <citation type="submission" date="2016-02" db="EMBL/GenBank/DDBJ databases">
        <authorList>
            <person name="Rodrigo-Torres Lidia"/>
            <person name="Arahal R.David."/>
        </authorList>
    </citation>
    <scope>NUCLEOTIDE SEQUENCE [LARGE SCALE GENOMIC DNA]</scope>
    <source>
        <strain evidence="3">CECT 8713</strain>
    </source>
</reference>
<dbReference type="InterPro" id="IPR053145">
    <property type="entry name" value="AB_hydrolase_Est10"/>
</dbReference>
<dbReference type="SUPFAM" id="SSF53474">
    <property type="entry name" value="alpha/beta-Hydrolases"/>
    <property type="match status" value="1"/>
</dbReference>
<evidence type="ECO:0000313" key="2">
    <source>
        <dbReference type="EMBL" id="CZF84847.1"/>
    </source>
</evidence>
<dbReference type="Proteomes" id="UP000073601">
    <property type="component" value="Unassembled WGS sequence"/>
</dbReference>
<dbReference type="InterPro" id="IPR022742">
    <property type="entry name" value="Hydrolase_4"/>
</dbReference>
<dbReference type="EMBL" id="FIZY01000033">
    <property type="protein sequence ID" value="CZF84847.1"/>
    <property type="molecule type" value="Genomic_DNA"/>
</dbReference>
<dbReference type="AlphaFoldDB" id="A0A128FDJ0"/>
<keyword evidence="3" id="KW-1185">Reference proteome</keyword>
<gene>
    <name evidence="2" type="ORF">GMA8713_03271</name>
</gene>
<organism evidence="2 3">
    <name type="scientific">Grimontia marina</name>
    <dbReference type="NCBI Taxonomy" id="646534"/>
    <lineage>
        <taxon>Bacteria</taxon>
        <taxon>Pseudomonadati</taxon>
        <taxon>Pseudomonadota</taxon>
        <taxon>Gammaproteobacteria</taxon>
        <taxon>Vibrionales</taxon>
        <taxon>Vibrionaceae</taxon>
        <taxon>Grimontia</taxon>
    </lineage>
</organism>
<dbReference type="PANTHER" id="PTHR43265:SF1">
    <property type="entry name" value="ESTERASE ESTD"/>
    <property type="match status" value="1"/>
</dbReference>
<accession>A0A128FDJ0</accession>
<evidence type="ECO:0000313" key="3">
    <source>
        <dbReference type="Proteomes" id="UP000073601"/>
    </source>
</evidence>
<dbReference type="Gene3D" id="3.40.50.1820">
    <property type="entry name" value="alpha/beta hydrolase"/>
    <property type="match status" value="1"/>
</dbReference>
<dbReference type="PANTHER" id="PTHR43265">
    <property type="entry name" value="ESTERASE ESTD"/>
    <property type="match status" value="1"/>
</dbReference>
<protein>
    <submittedName>
        <fullName evidence="2">Alpha/beta hydrolase family protein</fullName>
    </submittedName>
</protein>
<keyword evidence="2" id="KW-0378">Hydrolase</keyword>
<sequence>MELLSLTSPVGSWGAYEENLTIDTYIYDAVYVIDWLRNRYPTSKVGVIGHSEGGLIGLAAGLKTDIDTLVLVATPGRPIDQIILEQLSARAPQLVNEAKAIIDALKQGENVTHISESLFQLFRPSVQPYMNSLLRQNPCSLLSQRKGKTLIVQGERDLQVTKEDALALYADNEKQVALRLVGSTNHVLVEVNDNLEDNLASYQNPSLAIHEELINSIAGHA</sequence>
<name>A0A128FDJ0_9GAMM</name>
<dbReference type="OrthoDB" id="5918954at2"/>
<evidence type="ECO:0000259" key="1">
    <source>
        <dbReference type="Pfam" id="PF12146"/>
    </source>
</evidence>
<feature type="domain" description="Serine aminopeptidase S33" evidence="1">
    <location>
        <begin position="22"/>
        <end position="180"/>
    </location>
</feature>
<dbReference type="Pfam" id="PF12146">
    <property type="entry name" value="Hydrolase_4"/>
    <property type="match status" value="1"/>
</dbReference>
<dbReference type="InterPro" id="IPR029058">
    <property type="entry name" value="AB_hydrolase_fold"/>
</dbReference>
<proteinExistence type="predicted"/>
<dbReference type="GO" id="GO:0052689">
    <property type="term" value="F:carboxylic ester hydrolase activity"/>
    <property type="evidence" value="ECO:0007669"/>
    <property type="project" value="TreeGrafter"/>
</dbReference>